<keyword evidence="6" id="KW-1185">Reference proteome</keyword>
<dbReference type="SMART" id="SM00345">
    <property type="entry name" value="HTH_GNTR"/>
    <property type="match status" value="1"/>
</dbReference>
<gene>
    <name evidence="5" type="ORF">ESY86_19815</name>
</gene>
<evidence type="ECO:0000259" key="4">
    <source>
        <dbReference type="PROSITE" id="PS50949"/>
    </source>
</evidence>
<evidence type="ECO:0000256" key="1">
    <source>
        <dbReference type="ARBA" id="ARBA00023015"/>
    </source>
</evidence>
<reference evidence="5 6" key="1">
    <citation type="submission" date="2019-08" db="EMBL/GenBank/DDBJ databases">
        <title>Genomes of Subsaximicrobium wynnwilliamsii strains.</title>
        <authorList>
            <person name="Bowman J.P."/>
        </authorList>
    </citation>
    <scope>NUCLEOTIDE SEQUENCE [LARGE SCALE GENOMIC DNA]</scope>
    <source>
        <strain evidence="5 6">2-80-2</strain>
    </source>
</reference>
<proteinExistence type="predicted"/>
<dbReference type="GO" id="GO:0003700">
    <property type="term" value="F:DNA-binding transcription factor activity"/>
    <property type="evidence" value="ECO:0007669"/>
    <property type="project" value="InterPro"/>
</dbReference>
<keyword evidence="1" id="KW-0805">Transcription regulation</keyword>
<comment type="caution">
    <text evidence="5">The sequence shown here is derived from an EMBL/GenBank/DDBJ whole genome shotgun (WGS) entry which is preliminary data.</text>
</comment>
<feature type="domain" description="HTH gntR-type" evidence="4">
    <location>
        <begin position="5"/>
        <end position="72"/>
    </location>
</feature>
<dbReference type="InterPro" id="IPR008920">
    <property type="entry name" value="TF_FadR/GntR_C"/>
</dbReference>
<protein>
    <submittedName>
        <fullName evidence="5">GntR family transcriptional regulator</fullName>
    </submittedName>
</protein>
<accession>A0A5C6ZBE6</accession>
<dbReference type="OrthoDB" id="389878at2"/>
<dbReference type="GO" id="GO:0003677">
    <property type="term" value="F:DNA binding"/>
    <property type="evidence" value="ECO:0007669"/>
    <property type="project" value="UniProtKB-KW"/>
</dbReference>
<dbReference type="InterPro" id="IPR000524">
    <property type="entry name" value="Tscrpt_reg_HTH_GntR"/>
</dbReference>
<dbReference type="Pfam" id="PF07729">
    <property type="entry name" value="FCD"/>
    <property type="match status" value="1"/>
</dbReference>
<evidence type="ECO:0000256" key="3">
    <source>
        <dbReference type="ARBA" id="ARBA00023163"/>
    </source>
</evidence>
<organism evidence="5 6">
    <name type="scientific">Subsaximicrobium wynnwilliamsii</name>
    <dbReference type="NCBI Taxonomy" id="291179"/>
    <lineage>
        <taxon>Bacteria</taxon>
        <taxon>Pseudomonadati</taxon>
        <taxon>Bacteroidota</taxon>
        <taxon>Flavobacteriia</taxon>
        <taxon>Flavobacteriales</taxon>
        <taxon>Flavobacteriaceae</taxon>
        <taxon>Subsaximicrobium</taxon>
    </lineage>
</organism>
<dbReference type="PANTHER" id="PTHR43537:SF24">
    <property type="entry name" value="GLUCONATE OPERON TRANSCRIPTIONAL REPRESSOR"/>
    <property type="match status" value="1"/>
</dbReference>
<dbReference type="InterPro" id="IPR011711">
    <property type="entry name" value="GntR_C"/>
</dbReference>
<evidence type="ECO:0000313" key="6">
    <source>
        <dbReference type="Proteomes" id="UP000321578"/>
    </source>
</evidence>
<dbReference type="Pfam" id="PF00392">
    <property type="entry name" value="GntR"/>
    <property type="match status" value="1"/>
</dbReference>
<dbReference type="InterPro" id="IPR036388">
    <property type="entry name" value="WH-like_DNA-bd_sf"/>
</dbReference>
<dbReference type="InterPro" id="IPR036390">
    <property type="entry name" value="WH_DNA-bd_sf"/>
</dbReference>
<dbReference type="EMBL" id="VORO01000048">
    <property type="protein sequence ID" value="TXD86599.1"/>
    <property type="molecule type" value="Genomic_DNA"/>
</dbReference>
<dbReference type="Gene3D" id="1.10.10.10">
    <property type="entry name" value="Winged helix-like DNA-binding domain superfamily/Winged helix DNA-binding domain"/>
    <property type="match status" value="1"/>
</dbReference>
<evidence type="ECO:0000256" key="2">
    <source>
        <dbReference type="ARBA" id="ARBA00023125"/>
    </source>
</evidence>
<keyword evidence="2" id="KW-0238">DNA-binding</keyword>
<dbReference type="Gene3D" id="1.20.120.530">
    <property type="entry name" value="GntR ligand-binding domain-like"/>
    <property type="match status" value="1"/>
</dbReference>
<dbReference type="AlphaFoldDB" id="A0A5C6ZBE6"/>
<dbReference type="PANTHER" id="PTHR43537">
    <property type="entry name" value="TRANSCRIPTIONAL REGULATOR, GNTR FAMILY"/>
    <property type="match status" value="1"/>
</dbReference>
<dbReference type="PROSITE" id="PS50949">
    <property type="entry name" value="HTH_GNTR"/>
    <property type="match status" value="1"/>
</dbReference>
<dbReference type="SUPFAM" id="SSF48008">
    <property type="entry name" value="GntR ligand-binding domain-like"/>
    <property type="match status" value="1"/>
</dbReference>
<name>A0A5C6ZBE6_9FLAO</name>
<evidence type="ECO:0000313" key="5">
    <source>
        <dbReference type="EMBL" id="TXD86599.1"/>
    </source>
</evidence>
<dbReference type="SUPFAM" id="SSF46785">
    <property type="entry name" value="Winged helix' DNA-binding domain"/>
    <property type="match status" value="1"/>
</dbReference>
<dbReference type="RefSeq" id="WP_006988392.1">
    <property type="nucleotide sequence ID" value="NZ_VORM01000047.1"/>
</dbReference>
<sequence>MITKITYRNQVRELILDKMKTGELKAGESLSLASIARDLEVSVTPIREALTQLEQSRIIKSAPNRGFIIPELNNVIAKDLYQLVATLESLAIENSVYSKSIIKKLKKQQEKIETSNNAIDRVNEDIIFHNILTSQYKNETAQQILLDLKTRIFFYELEFMSLDNSLNQQHNQIINYLENGQIKDAVKILKLNWLQVLDFLKL</sequence>
<dbReference type="Proteomes" id="UP000321578">
    <property type="component" value="Unassembled WGS sequence"/>
</dbReference>
<keyword evidence="3" id="KW-0804">Transcription</keyword>